<dbReference type="EMBL" id="MU866019">
    <property type="protein sequence ID" value="KAK4442369.1"/>
    <property type="molecule type" value="Genomic_DNA"/>
</dbReference>
<dbReference type="PANTHER" id="PTHR36978:SF4">
    <property type="entry name" value="P-LOOP CONTAINING NUCLEOSIDE TRIPHOSPHATE HYDROLASE PROTEIN"/>
    <property type="match status" value="1"/>
</dbReference>
<sequence length="271" mass="30539">MAKERAIDAYNPDRKPREMKVLVLGMAKTGTTSICAMLQQLGFTPHHMKEDIRKRPYVLNYWTEAARAKYDAPASGVAPYGRAEFDKLLGDYDATTDLPSVFFPEDLIAAYPDAKIVLSTRDPDSWHRSMLATIWATYTWPSFRVLSYLDPSIVGPMMGFHSIFFDKFCGNDPGPPMKLAFIQHGERVREAARRAGREVLEYDVKDGWQPLCDFLGTPVPEDEIPAMNDSKAFVKGLSLLRNVVIVKVMAKYLLYSAATVGAVLAWTKYRD</sequence>
<gene>
    <name evidence="1" type="ORF">QBC34DRAFT_455071</name>
</gene>
<proteinExistence type="predicted"/>
<dbReference type="Gene3D" id="3.40.50.300">
    <property type="entry name" value="P-loop containing nucleotide triphosphate hydrolases"/>
    <property type="match status" value="1"/>
</dbReference>
<evidence type="ECO:0000313" key="1">
    <source>
        <dbReference type="EMBL" id="KAK4442369.1"/>
    </source>
</evidence>
<name>A0AAV9FXH8_9PEZI</name>
<reference evidence="1" key="1">
    <citation type="journal article" date="2023" name="Mol. Phylogenet. Evol.">
        <title>Genome-scale phylogeny and comparative genomics of the fungal order Sordariales.</title>
        <authorList>
            <person name="Hensen N."/>
            <person name="Bonometti L."/>
            <person name="Westerberg I."/>
            <person name="Brannstrom I.O."/>
            <person name="Guillou S."/>
            <person name="Cros-Aarteil S."/>
            <person name="Calhoun S."/>
            <person name="Haridas S."/>
            <person name="Kuo A."/>
            <person name="Mondo S."/>
            <person name="Pangilinan J."/>
            <person name="Riley R."/>
            <person name="LaButti K."/>
            <person name="Andreopoulos B."/>
            <person name="Lipzen A."/>
            <person name="Chen C."/>
            <person name="Yan M."/>
            <person name="Daum C."/>
            <person name="Ng V."/>
            <person name="Clum A."/>
            <person name="Steindorff A."/>
            <person name="Ohm R.A."/>
            <person name="Martin F."/>
            <person name="Silar P."/>
            <person name="Natvig D.O."/>
            <person name="Lalanne C."/>
            <person name="Gautier V."/>
            <person name="Ament-Velasquez S.L."/>
            <person name="Kruys A."/>
            <person name="Hutchinson M.I."/>
            <person name="Powell A.J."/>
            <person name="Barry K."/>
            <person name="Miller A.N."/>
            <person name="Grigoriev I.V."/>
            <person name="Debuchy R."/>
            <person name="Gladieux P."/>
            <person name="Hiltunen Thoren M."/>
            <person name="Johannesson H."/>
        </authorList>
    </citation>
    <scope>NUCLEOTIDE SEQUENCE</scope>
    <source>
        <strain evidence="1">PSN243</strain>
    </source>
</reference>
<accession>A0AAV9FXH8</accession>
<protein>
    <submittedName>
        <fullName evidence="1">P-loop containing nucleoside triphosphate hydrolase protein</fullName>
    </submittedName>
</protein>
<dbReference type="GO" id="GO:0016787">
    <property type="term" value="F:hydrolase activity"/>
    <property type="evidence" value="ECO:0007669"/>
    <property type="project" value="UniProtKB-KW"/>
</dbReference>
<dbReference type="InterPro" id="IPR027417">
    <property type="entry name" value="P-loop_NTPase"/>
</dbReference>
<dbReference type="InterPro" id="IPR040632">
    <property type="entry name" value="Sulfotransfer_4"/>
</dbReference>
<organism evidence="1 2">
    <name type="scientific">Podospora aff. communis PSN243</name>
    <dbReference type="NCBI Taxonomy" id="3040156"/>
    <lineage>
        <taxon>Eukaryota</taxon>
        <taxon>Fungi</taxon>
        <taxon>Dikarya</taxon>
        <taxon>Ascomycota</taxon>
        <taxon>Pezizomycotina</taxon>
        <taxon>Sordariomycetes</taxon>
        <taxon>Sordariomycetidae</taxon>
        <taxon>Sordariales</taxon>
        <taxon>Podosporaceae</taxon>
        <taxon>Podospora</taxon>
    </lineage>
</organism>
<keyword evidence="2" id="KW-1185">Reference proteome</keyword>
<dbReference type="Proteomes" id="UP001321760">
    <property type="component" value="Unassembled WGS sequence"/>
</dbReference>
<dbReference type="Pfam" id="PF17784">
    <property type="entry name" value="Sulfotransfer_4"/>
    <property type="match status" value="1"/>
</dbReference>
<reference evidence="1" key="2">
    <citation type="submission" date="2023-05" db="EMBL/GenBank/DDBJ databases">
        <authorList>
            <consortium name="Lawrence Berkeley National Laboratory"/>
            <person name="Steindorff A."/>
            <person name="Hensen N."/>
            <person name="Bonometti L."/>
            <person name="Westerberg I."/>
            <person name="Brannstrom I.O."/>
            <person name="Guillou S."/>
            <person name="Cros-Aarteil S."/>
            <person name="Calhoun S."/>
            <person name="Haridas S."/>
            <person name="Kuo A."/>
            <person name="Mondo S."/>
            <person name="Pangilinan J."/>
            <person name="Riley R."/>
            <person name="Labutti K."/>
            <person name="Andreopoulos B."/>
            <person name="Lipzen A."/>
            <person name="Chen C."/>
            <person name="Yanf M."/>
            <person name="Daum C."/>
            <person name="Ng V."/>
            <person name="Clum A."/>
            <person name="Ohm R."/>
            <person name="Martin F."/>
            <person name="Silar P."/>
            <person name="Natvig D."/>
            <person name="Lalanne C."/>
            <person name="Gautier V."/>
            <person name="Ament-Velasquez S.L."/>
            <person name="Kruys A."/>
            <person name="Hutchinson M.I."/>
            <person name="Powell A.J."/>
            <person name="Barry K."/>
            <person name="Miller A.N."/>
            <person name="Grigoriev I.V."/>
            <person name="Debuchy R."/>
            <person name="Gladieux P."/>
            <person name="Thoren M.H."/>
            <person name="Johannesson H."/>
        </authorList>
    </citation>
    <scope>NUCLEOTIDE SEQUENCE</scope>
    <source>
        <strain evidence="1">PSN243</strain>
    </source>
</reference>
<keyword evidence="1" id="KW-0378">Hydrolase</keyword>
<dbReference type="SUPFAM" id="SSF52540">
    <property type="entry name" value="P-loop containing nucleoside triphosphate hydrolases"/>
    <property type="match status" value="1"/>
</dbReference>
<dbReference type="AlphaFoldDB" id="A0AAV9FXH8"/>
<dbReference type="PANTHER" id="PTHR36978">
    <property type="entry name" value="P-LOOP CONTAINING NUCLEOTIDE TRIPHOSPHATE HYDROLASE"/>
    <property type="match status" value="1"/>
</dbReference>
<comment type="caution">
    <text evidence="1">The sequence shown here is derived from an EMBL/GenBank/DDBJ whole genome shotgun (WGS) entry which is preliminary data.</text>
</comment>
<evidence type="ECO:0000313" key="2">
    <source>
        <dbReference type="Proteomes" id="UP001321760"/>
    </source>
</evidence>